<dbReference type="AlphaFoldDB" id="A0A1I3FTZ1"/>
<reference evidence="4 5" key="1">
    <citation type="submission" date="2016-10" db="EMBL/GenBank/DDBJ databases">
        <authorList>
            <person name="de Groot N.N."/>
        </authorList>
    </citation>
    <scope>NUCLEOTIDE SEQUENCE [LARGE SCALE GENOMIC DNA]</scope>
    <source>
        <strain evidence="4 5">CGMCC 1.11156</strain>
    </source>
</reference>
<dbReference type="Gene3D" id="2.70.70.10">
    <property type="entry name" value="Glucose Permease (Domain IIA)"/>
    <property type="match status" value="1"/>
</dbReference>
<feature type="region of interest" description="Disordered" evidence="1">
    <location>
        <begin position="388"/>
        <end position="407"/>
    </location>
</feature>
<feature type="compositionally biased region" description="Polar residues" evidence="1">
    <location>
        <begin position="397"/>
        <end position="407"/>
    </location>
</feature>
<sequence length="407" mass="42261">MSRPRRRSGPLAALATGALTVATLTSTSAPGHGAAPTVGFEMPFPCAQSWTGTTRSGHSPSPHAIDWNRADDDGLPVVASAPGVVATAVPGGTRGYGRYVVLEHAGGAQTYYAHLSSVSVVKGQSVDQGALLGRVGSTGNSGGPHLHFEQRAGGSVAEPWFHGARFVMGTQASQNCVDVPVAGNFLGDPGAELVVFRRAEKATFEIQRPGLAPKVLRLGTATDQPVVGDWDGDGRLNPGIRSPTTTTFTLKMPSGVQQVVLGAAADVPVSGDWDGDGRWEVGVRRAVDGVFRLRAPDGALTDVPLGDVGDLPVTGDWDGDGDTDLGVYDVASATFTLRRVDDDGLAWLAQVAFGSGDDLPVTGDWDANGRTDLGVWDPSSATFTLRQAPVPSAARAETSSVSFGRRR</sequence>
<dbReference type="GO" id="GO:0004222">
    <property type="term" value="F:metalloendopeptidase activity"/>
    <property type="evidence" value="ECO:0007669"/>
    <property type="project" value="TreeGrafter"/>
</dbReference>
<dbReference type="STRING" id="1005945.SAMN05216561_105152"/>
<dbReference type="PANTHER" id="PTHR21666:SF270">
    <property type="entry name" value="MUREIN HYDROLASE ACTIVATOR ENVC"/>
    <property type="match status" value="1"/>
</dbReference>
<dbReference type="EMBL" id="FOQG01000005">
    <property type="protein sequence ID" value="SFI14669.1"/>
    <property type="molecule type" value="Genomic_DNA"/>
</dbReference>
<dbReference type="InterPro" id="IPR050570">
    <property type="entry name" value="Cell_wall_metabolism_enzyme"/>
</dbReference>
<keyword evidence="2" id="KW-0732">Signal</keyword>
<evidence type="ECO:0000313" key="4">
    <source>
        <dbReference type="EMBL" id="SFI14669.1"/>
    </source>
</evidence>
<feature type="chain" id="PRO_5039075844" evidence="2">
    <location>
        <begin position="29"/>
        <end position="407"/>
    </location>
</feature>
<name>A0A1I3FTZ1_9ACTN</name>
<evidence type="ECO:0000259" key="3">
    <source>
        <dbReference type="Pfam" id="PF01551"/>
    </source>
</evidence>
<protein>
    <submittedName>
        <fullName evidence="4">Peptidase family M23</fullName>
    </submittedName>
</protein>
<dbReference type="RefSeq" id="WP_091111933.1">
    <property type="nucleotide sequence ID" value="NZ_BKAF01000006.1"/>
</dbReference>
<dbReference type="Proteomes" id="UP000198649">
    <property type="component" value="Unassembled WGS sequence"/>
</dbReference>
<dbReference type="SUPFAM" id="SSF51261">
    <property type="entry name" value="Duplicated hybrid motif"/>
    <property type="match status" value="1"/>
</dbReference>
<dbReference type="SUPFAM" id="SSF69318">
    <property type="entry name" value="Integrin alpha N-terminal domain"/>
    <property type="match status" value="1"/>
</dbReference>
<proteinExistence type="predicted"/>
<dbReference type="InterPro" id="IPR011055">
    <property type="entry name" value="Dup_hybrid_motif"/>
</dbReference>
<feature type="domain" description="M23ase beta-sheet core" evidence="3">
    <location>
        <begin position="72"/>
        <end position="156"/>
    </location>
</feature>
<keyword evidence="5" id="KW-1185">Reference proteome</keyword>
<dbReference type="InterPro" id="IPR016047">
    <property type="entry name" value="M23ase_b-sheet_dom"/>
</dbReference>
<evidence type="ECO:0000313" key="5">
    <source>
        <dbReference type="Proteomes" id="UP000198649"/>
    </source>
</evidence>
<dbReference type="OrthoDB" id="1099523at2"/>
<evidence type="ECO:0000256" key="1">
    <source>
        <dbReference type="SAM" id="MobiDB-lite"/>
    </source>
</evidence>
<dbReference type="InterPro" id="IPR028994">
    <property type="entry name" value="Integrin_alpha_N"/>
</dbReference>
<dbReference type="Pfam" id="PF01551">
    <property type="entry name" value="Peptidase_M23"/>
    <property type="match status" value="1"/>
</dbReference>
<gene>
    <name evidence="4" type="ORF">SAMN05216561_105152</name>
</gene>
<accession>A0A1I3FTZ1</accession>
<dbReference type="PANTHER" id="PTHR21666">
    <property type="entry name" value="PEPTIDASE-RELATED"/>
    <property type="match status" value="1"/>
</dbReference>
<feature type="signal peptide" evidence="2">
    <location>
        <begin position="1"/>
        <end position="28"/>
    </location>
</feature>
<dbReference type="CDD" id="cd12797">
    <property type="entry name" value="M23_peptidase"/>
    <property type="match status" value="1"/>
</dbReference>
<organism evidence="4 5">
    <name type="scientific">Nocardioides psychrotolerans</name>
    <dbReference type="NCBI Taxonomy" id="1005945"/>
    <lineage>
        <taxon>Bacteria</taxon>
        <taxon>Bacillati</taxon>
        <taxon>Actinomycetota</taxon>
        <taxon>Actinomycetes</taxon>
        <taxon>Propionibacteriales</taxon>
        <taxon>Nocardioidaceae</taxon>
        <taxon>Nocardioides</taxon>
    </lineage>
</organism>
<evidence type="ECO:0000256" key="2">
    <source>
        <dbReference type="SAM" id="SignalP"/>
    </source>
</evidence>